<dbReference type="SUPFAM" id="SSF54060">
    <property type="entry name" value="His-Me finger endonucleases"/>
    <property type="match status" value="1"/>
</dbReference>
<keyword evidence="2" id="KW-0540">Nuclease</keyword>
<dbReference type="InterPro" id="IPR044925">
    <property type="entry name" value="His-Me_finger_sf"/>
</dbReference>
<dbReference type="RefSeq" id="WP_235723130.1">
    <property type="nucleotide sequence ID" value="NZ_JAKGCU010000005.1"/>
</dbReference>
<dbReference type="Gene3D" id="1.10.260.40">
    <property type="entry name" value="lambda repressor-like DNA-binding domains"/>
    <property type="match status" value="1"/>
</dbReference>
<evidence type="ECO:0000313" key="2">
    <source>
        <dbReference type="EMBL" id="MCF3938388.1"/>
    </source>
</evidence>
<dbReference type="SMART" id="SM00530">
    <property type="entry name" value="HTH_XRE"/>
    <property type="match status" value="1"/>
</dbReference>
<dbReference type="CDD" id="cd00093">
    <property type="entry name" value="HTH_XRE"/>
    <property type="match status" value="1"/>
</dbReference>
<keyword evidence="2" id="KW-0255">Endonuclease</keyword>
<protein>
    <submittedName>
        <fullName evidence="2">HNH endonuclease</fullName>
    </submittedName>
</protein>
<proteinExistence type="predicted"/>
<accession>A0ABS9DKM2</accession>
<dbReference type="Pfam" id="PF13392">
    <property type="entry name" value="HNH_3"/>
    <property type="match status" value="1"/>
</dbReference>
<reference evidence="2" key="1">
    <citation type="submission" date="2022-01" db="EMBL/GenBank/DDBJ databases">
        <title>Gordonia xiamenensis sp. nov., isolated from surface seawater in Xiamen.</title>
        <authorList>
            <person name="He Y.F."/>
        </authorList>
    </citation>
    <scope>NUCLEOTIDE SEQUENCE</scope>
    <source>
        <strain evidence="2">GW1C4-4</strain>
    </source>
</reference>
<keyword evidence="3" id="KW-1185">Reference proteome</keyword>
<dbReference type="Proteomes" id="UP001108089">
    <property type="component" value="Unassembled WGS sequence"/>
</dbReference>
<name>A0ABS9DKM2_9ACTN</name>
<keyword evidence="2" id="KW-0378">Hydrolase</keyword>
<dbReference type="InterPro" id="IPR003615">
    <property type="entry name" value="HNH_nuc"/>
</dbReference>
<sequence>MSPADLIRPDGDGWLIPDDWRYVPGTQQRYAATPDGDVVRMPRTVWLTRQGRSVRREYRAKVLKQSSTRFGHKQVGVEIDGTRTVQRVHRLICAAFHGPSPSLDKRYVLHGDGDPANNRPENLRWGTAQENSDDAQRHGGPHRKFYETTDELSVNGPMRHRWLWSHMLTFDLNAFRRALSDYTQADVSAAVGRSGATVSNWMRGKTTPQIGSVHAISQWLGIPMSTFYEDWDFWVVELPAKYEGIS</sequence>
<dbReference type="SUPFAM" id="SSF47413">
    <property type="entry name" value="lambda repressor-like DNA-binding domains"/>
    <property type="match status" value="1"/>
</dbReference>
<comment type="caution">
    <text evidence="2">The sequence shown here is derived from an EMBL/GenBank/DDBJ whole genome shotgun (WGS) entry which is preliminary data.</text>
</comment>
<dbReference type="InterPro" id="IPR001387">
    <property type="entry name" value="Cro/C1-type_HTH"/>
</dbReference>
<dbReference type="InterPro" id="IPR010982">
    <property type="entry name" value="Lambda_DNA-bd_dom_sf"/>
</dbReference>
<dbReference type="Gene3D" id="3.90.75.20">
    <property type="match status" value="1"/>
</dbReference>
<feature type="domain" description="HTH cro/C1-type" evidence="1">
    <location>
        <begin position="172"/>
        <end position="227"/>
    </location>
</feature>
<dbReference type="PROSITE" id="PS50943">
    <property type="entry name" value="HTH_CROC1"/>
    <property type="match status" value="1"/>
</dbReference>
<evidence type="ECO:0000313" key="3">
    <source>
        <dbReference type="Proteomes" id="UP001108089"/>
    </source>
</evidence>
<organism evidence="2 3">
    <name type="scientific">Gordonia tangerina</name>
    <dbReference type="NCBI Taxonomy" id="2911060"/>
    <lineage>
        <taxon>Bacteria</taxon>
        <taxon>Bacillati</taxon>
        <taxon>Actinomycetota</taxon>
        <taxon>Actinomycetes</taxon>
        <taxon>Mycobacteriales</taxon>
        <taxon>Gordoniaceae</taxon>
        <taxon>Gordonia</taxon>
    </lineage>
</organism>
<gene>
    <name evidence="2" type="ORF">L1892_08350</name>
</gene>
<evidence type="ECO:0000259" key="1">
    <source>
        <dbReference type="PROSITE" id="PS50943"/>
    </source>
</evidence>
<dbReference type="GO" id="GO:0004519">
    <property type="term" value="F:endonuclease activity"/>
    <property type="evidence" value="ECO:0007669"/>
    <property type="project" value="UniProtKB-KW"/>
</dbReference>
<dbReference type="EMBL" id="JAKGCU010000005">
    <property type="protein sequence ID" value="MCF3938388.1"/>
    <property type="molecule type" value="Genomic_DNA"/>
</dbReference>